<feature type="transmembrane region" description="Helical" evidence="8">
    <location>
        <begin position="70"/>
        <end position="90"/>
    </location>
</feature>
<keyword evidence="6 8" id="KW-1133">Transmembrane helix</keyword>
<dbReference type="Proteomes" id="UP000046392">
    <property type="component" value="Unplaced"/>
</dbReference>
<accession>A0A0N5C1E0</accession>
<feature type="transmembrane region" description="Helical" evidence="8">
    <location>
        <begin position="236"/>
        <end position="258"/>
    </location>
</feature>
<keyword evidence="7 8" id="KW-0472">Membrane</keyword>
<evidence type="ECO:0000256" key="6">
    <source>
        <dbReference type="ARBA" id="ARBA00022989"/>
    </source>
</evidence>
<dbReference type="AlphaFoldDB" id="A0A0N5C1E0"/>
<dbReference type="Pfam" id="PF01384">
    <property type="entry name" value="PHO4"/>
    <property type="match status" value="1"/>
</dbReference>
<feature type="transmembrane region" description="Helical" evidence="8">
    <location>
        <begin position="28"/>
        <end position="49"/>
    </location>
</feature>
<evidence type="ECO:0000313" key="10">
    <source>
        <dbReference type="Proteomes" id="UP000046392"/>
    </source>
</evidence>
<feature type="transmembrane region" description="Helical" evidence="8">
    <location>
        <begin position="205"/>
        <end position="224"/>
    </location>
</feature>
<feature type="transmembrane region" description="Helical" evidence="8">
    <location>
        <begin position="436"/>
        <end position="454"/>
    </location>
</feature>
<comment type="subcellular location">
    <subcellularLocation>
        <location evidence="1 8">Membrane</location>
        <topology evidence="1 8">Multi-pass membrane protein</topology>
    </subcellularLocation>
</comment>
<feature type="transmembrane region" description="Helical" evidence="8">
    <location>
        <begin position="378"/>
        <end position="400"/>
    </location>
</feature>
<dbReference type="PANTHER" id="PTHR11101:SF67">
    <property type="entry name" value="PHOSPHATE TRANSPORTER"/>
    <property type="match status" value="1"/>
</dbReference>
<keyword evidence="3 8" id="KW-0813">Transport</keyword>
<feature type="transmembrane region" description="Helical" evidence="8">
    <location>
        <begin position="110"/>
        <end position="131"/>
    </location>
</feature>
<evidence type="ECO:0000256" key="4">
    <source>
        <dbReference type="ARBA" id="ARBA00022592"/>
    </source>
</evidence>
<feature type="transmembrane region" description="Helical" evidence="8">
    <location>
        <begin position="138"/>
        <end position="155"/>
    </location>
</feature>
<dbReference type="PANTHER" id="PTHR11101">
    <property type="entry name" value="PHOSPHATE TRANSPORTER"/>
    <property type="match status" value="1"/>
</dbReference>
<reference evidence="11" key="1">
    <citation type="submission" date="2017-02" db="UniProtKB">
        <authorList>
            <consortium name="WormBaseParasite"/>
        </authorList>
    </citation>
    <scope>IDENTIFICATION</scope>
</reference>
<protein>
    <recommendedName>
        <fullName evidence="8">Phosphate transporter</fullName>
    </recommendedName>
</protein>
<comment type="function">
    <text evidence="8">Sodium-phosphate symporter.</text>
</comment>
<evidence type="ECO:0000256" key="3">
    <source>
        <dbReference type="ARBA" id="ARBA00022448"/>
    </source>
</evidence>
<evidence type="ECO:0000313" key="11">
    <source>
        <dbReference type="WBParaSite" id="SPAL_0001181500.1"/>
    </source>
</evidence>
<dbReference type="GO" id="GO:0035435">
    <property type="term" value="P:phosphate ion transmembrane transport"/>
    <property type="evidence" value="ECO:0007669"/>
    <property type="project" value="TreeGrafter"/>
</dbReference>
<keyword evidence="5 8" id="KW-0812">Transmembrane</keyword>
<dbReference type="WBParaSite" id="SPAL_0001181500.1">
    <property type="protein sequence ID" value="SPAL_0001181500.1"/>
    <property type="gene ID" value="SPAL_0001181500"/>
</dbReference>
<evidence type="ECO:0000256" key="2">
    <source>
        <dbReference type="ARBA" id="ARBA00009916"/>
    </source>
</evidence>
<sequence length="493" mass="53166">MIGKSTFILLLGITISLALDIPSGSTSFPLWALIVGGVFAFTLGMGMGANDVSNAFGTSVGSKVLTLKKAYILAIIFESLGSILVGYNVTDTVRKSVVDINLYSGYEKDLFFGQIGTLGGCTVWLFVATALNLPVSTTHSLIGATVGMSLVMKGFDGIQWKTIGNIALSWVLSPLLSGIISAALYIIVDHLVLRTDDPFRSGLTFLPVFYFFCLAFNSFAVIFQGSKILHLSSLPIYIAIPVALGIGLIAALAVQYILKPRILRWINDTQETKVEINLQKSSIQIVVKDDNQAITSQPENTTKKDDDETSFLKWLLPTRDRKINEKTLKLFTTIQTFTACFAGFAHGANDVSNAIGPFSAMIGIYNDGNVFQRNEVPLIVLVFGVFAICVGLVLLGHRVIKTVGQKMSEINPCSGFTIEFGAAVTSLLASKAGLPISTTHCLVGSVVAVGIVRSRQGVDWRIFRNIALSWVVTLPAAGIASAVIVMIIRFFVF</sequence>
<evidence type="ECO:0000256" key="8">
    <source>
        <dbReference type="RuleBase" id="RU363058"/>
    </source>
</evidence>
<keyword evidence="9" id="KW-0732">Signal</keyword>
<dbReference type="GO" id="GO:0005315">
    <property type="term" value="F:phosphate transmembrane transporter activity"/>
    <property type="evidence" value="ECO:0007669"/>
    <property type="project" value="InterPro"/>
</dbReference>
<evidence type="ECO:0000256" key="5">
    <source>
        <dbReference type="ARBA" id="ARBA00022692"/>
    </source>
</evidence>
<comment type="similarity">
    <text evidence="2 8">Belongs to the inorganic phosphate transporter (PiT) (TC 2.A.20) family.</text>
</comment>
<keyword evidence="4 8" id="KW-0592">Phosphate transport</keyword>
<proteinExistence type="inferred from homology"/>
<evidence type="ECO:0000256" key="1">
    <source>
        <dbReference type="ARBA" id="ARBA00004141"/>
    </source>
</evidence>
<evidence type="ECO:0000256" key="7">
    <source>
        <dbReference type="ARBA" id="ARBA00023136"/>
    </source>
</evidence>
<evidence type="ECO:0000256" key="9">
    <source>
        <dbReference type="SAM" id="SignalP"/>
    </source>
</evidence>
<feature type="chain" id="PRO_5005895295" description="Phosphate transporter" evidence="9">
    <location>
        <begin position="19"/>
        <end position="493"/>
    </location>
</feature>
<dbReference type="GO" id="GO:0016020">
    <property type="term" value="C:membrane"/>
    <property type="evidence" value="ECO:0007669"/>
    <property type="project" value="UniProtKB-SubCell"/>
</dbReference>
<feature type="signal peptide" evidence="9">
    <location>
        <begin position="1"/>
        <end position="18"/>
    </location>
</feature>
<feature type="transmembrane region" description="Helical" evidence="8">
    <location>
        <begin position="466"/>
        <end position="492"/>
    </location>
</feature>
<feature type="transmembrane region" description="Helical" evidence="8">
    <location>
        <begin position="167"/>
        <end position="193"/>
    </location>
</feature>
<dbReference type="InterPro" id="IPR001204">
    <property type="entry name" value="Phos_transporter"/>
</dbReference>
<keyword evidence="10" id="KW-1185">Reference proteome</keyword>
<organism evidence="10 11">
    <name type="scientific">Strongyloides papillosus</name>
    <name type="common">Intestinal threadworm</name>
    <dbReference type="NCBI Taxonomy" id="174720"/>
    <lineage>
        <taxon>Eukaryota</taxon>
        <taxon>Metazoa</taxon>
        <taxon>Ecdysozoa</taxon>
        <taxon>Nematoda</taxon>
        <taxon>Chromadorea</taxon>
        <taxon>Rhabditida</taxon>
        <taxon>Tylenchina</taxon>
        <taxon>Panagrolaimomorpha</taxon>
        <taxon>Strongyloidoidea</taxon>
        <taxon>Strongyloididae</taxon>
        <taxon>Strongyloides</taxon>
    </lineage>
</organism>
<name>A0A0N5C1E0_STREA</name>